<evidence type="ECO:0000256" key="1">
    <source>
        <dbReference type="SAM" id="Phobius"/>
    </source>
</evidence>
<accession>A0A0L8FFX7</accession>
<feature type="transmembrane region" description="Helical" evidence="1">
    <location>
        <begin position="48"/>
        <end position="70"/>
    </location>
</feature>
<keyword evidence="1" id="KW-0472">Membrane</keyword>
<keyword evidence="1" id="KW-0812">Transmembrane</keyword>
<organism evidence="2">
    <name type="scientific">Octopus bimaculoides</name>
    <name type="common">California two-spotted octopus</name>
    <dbReference type="NCBI Taxonomy" id="37653"/>
    <lineage>
        <taxon>Eukaryota</taxon>
        <taxon>Metazoa</taxon>
        <taxon>Spiralia</taxon>
        <taxon>Lophotrochozoa</taxon>
        <taxon>Mollusca</taxon>
        <taxon>Cephalopoda</taxon>
        <taxon>Coleoidea</taxon>
        <taxon>Octopodiformes</taxon>
        <taxon>Octopoda</taxon>
        <taxon>Incirrata</taxon>
        <taxon>Octopodidae</taxon>
        <taxon>Octopus</taxon>
    </lineage>
</organism>
<sequence length="71" mass="8493">MKIYVTLAFLEFYMRPLFLVEVSPNPHNIPDHSLFDFFLVLLLFKTKIIFFLTFSISLFIHHFSIFHILAT</sequence>
<dbReference type="EMBL" id="KQ433054">
    <property type="protein sequence ID" value="KOF62549.1"/>
    <property type="molecule type" value="Genomic_DNA"/>
</dbReference>
<keyword evidence="1" id="KW-1133">Transmembrane helix</keyword>
<proteinExistence type="predicted"/>
<dbReference type="AlphaFoldDB" id="A0A0L8FFX7"/>
<protein>
    <submittedName>
        <fullName evidence="2">Uncharacterized protein</fullName>
    </submittedName>
</protein>
<reference evidence="2" key="1">
    <citation type="submission" date="2015-07" db="EMBL/GenBank/DDBJ databases">
        <title>MeaNS - Measles Nucleotide Surveillance Program.</title>
        <authorList>
            <person name="Tran T."/>
            <person name="Druce J."/>
        </authorList>
    </citation>
    <scope>NUCLEOTIDE SEQUENCE</scope>
    <source>
        <strain evidence="2">UCB-OBI-ISO-001</strain>
        <tissue evidence="2">Gonad</tissue>
    </source>
</reference>
<evidence type="ECO:0000313" key="2">
    <source>
        <dbReference type="EMBL" id="KOF62549.1"/>
    </source>
</evidence>
<gene>
    <name evidence="2" type="ORF">OCBIM_22022847mg</name>
</gene>
<name>A0A0L8FFX7_OCTBM</name>